<dbReference type="AlphaFoldDB" id="B4M9Z4"/>
<proteinExistence type="predicted"/>
<feature type="compositionally biased region" description="Acidic residues" evidence="1">
    <location>
        <begin position="103"/>
        <end position="120"/>
    </location>
</feature>
<evidence type="ECO:0000256" key="1">
    <source>
        <dbReference type="SAM" id="MobiDB-lite"/>
    </source>
</evidence>
<dbReference type="Proteomes" id="UP000008792">
    <property type="component" value="Unassembled WGS sequence"/>
</dbReference>
<feature type="region of interest" description="Disordered" evidence="1">
    <location>
        <begin position="15"/>
        <end position="132"/>
    </location>
</feature>
<evidence type="ECO:0000313" key="2">
    <source>
        <dbReference type="EMBL" id="EDW66053.2"/>
    </source>
</evidence>
<name>B4M9Z4_DROVI</name>
<dbReference type="HOGENOM" id="CLU_1316662_0_0_1"/>
<accession>B4M9Z4</accession>
<keyword evidence="3" id="KW-1185">Reference proteome</keyword>
<protein>
    <submittedName>
        <fullName evidence="2">Uncharacterized protein</fullName>
    </submittedName>
</protein>
<reference evidence="2 3" key="1">
    <citation type="journal article" date="2007" name="Nature">
        <title>Evolution of genes and genomes on the Drosophila phylogeny.</title>
        <authorList>
            <consortium name="Drosophila 12 Genomes Consortium"/>
            <person name="Clark A.G."/>
            <person name="Eisen M.B."/>
            <person name="Smith D.R."/>
            <person name="Bergman C.M."/>
            <person name="Oliver B."/>
            <person name="Markow T.A."/>
            <person name="Kaufman T.C."/>
            <person name="Kellis M."/>
            <person name="Gelbart W."/>
            <person name="Iyer V.N."/>
            <person name="Pollard D.A."/>
            <person name="Sackton T.B."/>
            <person name="Larracuente A.M."/>
            <person name="Singh N.D."/>
            <person name="Abad J.P."/>
            <person name="Abt D.N."/>
            <person name="Adryan B."/>
            <person name="Aguade M."/>
            <person name="Akashi H."/>
            <person name="Anderson W.W."/>
            <person name="Aquadro C.F."/>
            <person name="Ardell D.H."/>
            <person name="Arguello R."/>
            <person name="Artieri C.G."/>
            <person name="Barbash D.A."/>
            <person name="Barker D."/>
            <person name="Barsanti P."/>
            <person name="Batterham P."/>
            <person name="Batzoglou S."/>
            <person name="Begun D."/>
            <person name="Bhutkar A."/>
            <person name="Blanco E."/>
            <person name="Bosak S.A."/>
            <person name="Bradley R.K."/>
            <person name="Brand A.D."/>
            <person name="Brent M.R."/>
            <person name="Brooks A.N."/>
            <person name="Brown R.H."/>
            <person name="Butlin R.K."/>
            <person name="Caggese C."/>
            <person name="Calvi B.R."/>
            <person name="Bernardo de Carvalho A."/>
            <person name="Caspi A."/>
            <person name="Castrezana S."/>
            <person name="Celniker S.E."/>
            <person name="Chang J.L."/>
            <person name="Chapple C."/>
            <person name="Chatterji S."/>
            <person name="Chinwalla A."/>
            <person name="Civetta A."/>
            <person name="Clifton S.W."/>
            <person name="Comeron J.M."/>
            <person name="Costello J.C."/>
            <person name="Coyne J.A."/>
            <person name="Daub J."/>
            <person name="David R.G."/>
            <person name="Delcher A.L."/>
            <person name="Delehaunty K."/>
            <person name="Do C.B."/>
            <person name="Ebling H."/>
            <person name="Edwards K."/>
            <person name="Eickbush T."/>
            <person name="Evans J.D."/>
            <person name="Filipski A."/>
            <person name="Findeiss S."/>
            <person name="Freyhult E."/>
            <person name="Fulton L."/>
            <person name="Fulton R."/>
            <person name="Garcia A.C."/>
            <person name="Gardiner A."/>
            <person name="Garfield D.A."/>
            <person name="Garvin B.E."/>
            <person name="Gibson G."/>
            <person name="Gilbert D."/>
            <person name="Gnerre S."/>
            <person name="Godfrey J."/>
            <person name="Good R."/>
            <person name="Gotea V."/>
            <person name="Gravely B."/>
            <person name="Greenberg A.J."/>
            <person name="Griffiths-Jones S."/>
            <person name="Gross S."/>
            <person name="Guigo R."/>
            <person name="Gustafson E.A."/>
            <person name="Haerty W."/>
            <person name="Hahn M.W."/>
            <person name="Halligan D.L."/>
            <person name="Halpern A.L."/>
            <person name="Halter G.M."/>
            <person name="Han M.V."/>
            <person name="Heger A."/>
            <person name="Hillier L."/>
            <person name="Hinrichs A.S."/>
            <person name="Holmes I."/>
            <person name="Hoskins R.A."/>
            <person name="Hubisz M.J."/>
            <person name="Hultmark D."/>
            <person name="Huntley M.A."/>
            <person name="Jaffe D.B."/>
            <person name="Jagadeeshan S."/>
            <person name="Jeck W.R."/>
            <person name="Johnson J."/>
            <person name="Jones C.D."/>
            <person name="Jordan W.C."/>
            <person name="Karpen G.H."/>
            <person name="Kataoka E."/>
            <person name="Keightley P.D."/>
            <person name="Kheradpour P."/>
            <person name="Kirkness E.F."/>
            <person name="Koerich L.B."/>
            <person name="Kristiansen K."/>
            <person name="Kudrna D."/>
            <person name="Kulathinal R.J."/>
            <person name="Kumar S."/>
            <person name="Kwok R."/>
            <person name="Lander E."/>
            <person name="Langley C.H."/>
            <person name="Lapoint R."/>
            <person name="Lazzaro B.P."/>
            <person name="Lee S.J."/>
            <person name="Levesque L."/>
            <person name="Li R."/>
            <person name="Lin C.F."/>
            <person name="Lin M.F."/>
            <person name="Lindblad-Toh K."/>
            <person name="Llopart A."/>
            <person name="Long M."/>
            <person name="Low L."/>
            <person name="Lozovsky E."/>
            <person name="Lu J."/>
            <person name="Luo M."/>
            <person name="Machado C.A."/>
            <person name="Makalowski W."/>
            <person name="Marzo M."/>
            <person name="Matsuda M."/>
            <person name="Matzkin L."/>
            <person name="McAllister B."/>
            <person name="McBride C.S."/>
            <person name="McKernan B."/>
            <person name="McKernan K."/>
            <person name="Mendez-Lago M."/>
            <person name="Minx P."/>
            <person name="Mollenhauer M.U."/>
            <person name="Montooth K."/>
            <person name="Mount S.M."/>
            <person name="Mu X."/>
            <person name="Myers E."/>
            <person name="Negre B."/>
            <person name="Newfeld S."/>
            <person name="Nielsen R."/>
            <person name="Noor M.A."/>
            <person name="O'Grady P."/>
            <person name="Pachter L."/>
            <person name="Papaceit M."/>
            <person name="Parisi M.J."/>
            <person name="Parisi M."/>
            <person name="Parts L."/>
            <person name="Pedersen J.S."/>
            <person name="Pesole G."/>
            <person name="Phillippy A.M."/>
            <person name="Ponting C.P."/>
            <person name="Pop M."/>
            <person name="Porcelli D."/>
            <person name="Powell J.R."/>
            <person name="Prohaska S."/>
            <person name="Pruitt K."/>
            <person name="Puig M."/>
            <person name="Quesneville H."/>
            <person name="Ram K.R."/>
            <person name="Rand D."/>
            <person name="Rasmussen M.D."/>
            <person name="Reed L.K."/>
            <person name="Reenan R."/>
            <person name="Reily A."/>
            <person name="Remington K.A."/>
            <person name="Rieger T.T."/>
            <person name="Ritchie M.G."/>
            <person name="Robin C."/>
            <person name="Rogers Y.H."/>
            <person name="Rohde C."/>
            <person name="Rozas J."/>
            <person name="Rubenfield M.J."/>
            <person name="Ruiz A."/>
            <person name="Russo S."/>
            <person name="Salzberg S.L."/>
            <person name="Sanchez-Gracia A."/>
            <person name="Saranga D.J."/>
            <person name="Sato H."/>
            <person name="Schaeffer S.W."/>
            <person name="Schatz M.C."/>
            <person name="Schlenke T."/>
            <person name="Schwartz R."/>
            <person name="Segarra C."/>
            <person name="Singh R.S."/>
            <person name="Sirot L."/>
            <person name="Sirota M."/>
            <person name="Sisneros N.B."/>
            <person name="Smith C.D."/>
            <person name="Smith T.F."/>
            <person name="Spieth J."/>
            <person name="Stage D.E."/>
            <person name="Stark A."/>
            <person name="Stephan W."/>
            <person name="Strausberg R.L."/>
            <person name="Strempel S."/>
            <person name="Sturgill D."/>
            <person name="Sutton G."/>
            <person name="Sutton G.G."/>
            <person name="Tao W."/>
            <person name="Teichmann S."/>
            <person name="Tobari Y.N."/>
            <person name="Tomimura Y."/>
            <person name="Tsolas J.M."/>
            <person name="Valente V.L."/>
            <person name="Venter E."/>
            <person name="Venter J.C."/>
            <person name="Vicario S."/>
            <person name="Vieira F.G."/>
            <person name="Vilella A.J."/>
            <person name="Villasante A."/>
            <person name="Walenz B."/>
            <person name="Wang J."/>
            <person name="Wasserman M."/>
            <person name="Watts T."/>
            <person name="Wilson D."/>
            <person name="Wilson R.K."/>
            <person name="Wing R.A."/>
            <person name="Wolfner M.F."/>
            <person name="Wong A."/>
            <person name="Wong G.K."/>
            <person name="Wu C.I."/>
            <person name="Wu G."/>
            <person name="Yamamoto D."/>
            <person name="Yang H.P."/>
            <person name="Yang S.P."/>
            <person name="Yorke J.A."/>
            <person name="Yoshida K."/>
            <person name="Zdobnov E."/>
            <person name="Zhang P."/>
            <person name="Zhang Y."/>
            <person name="Zimin A.V."/>
            <person name="Baldwin J."/>
            <person name="Abdouelleil A."/>
            <person name="Abdulkadir J."/>
            <person name="Abebe A."/>
            <person name="Abera B."/>
            <person name="Abreu J."/>
            <person name="Acer S.C."/>
            <person name="Aftuck L."/>
            <person name="Alexander A."/>
            <person name="An P."/>
            <person name="Anderson E."/>
            <person name="Anderson S."/>
            <person name="Arachi H."/>
            <person name="Azer M."/>
            <person name="Bachantsang P."/>
            <person name="Barry A."/>
            <person name="Bayul T."/>
            <person name="Berlin A."/>
            <person name="Bessette D."/>
            <person name="Bloom T."/>
            <person name="Blye J."/>
            <person name="Boguslavskiy L."/>
            <person name="Bonnet C."/>
            <person name="Boukhgalter B."/>
            <person name="Bourzgui I."/>
            <person name="Brown A."/>
            <person name="Cahill P."/>
            <person name="Channer S."/>
            <person name="Cheshatsang Y."/>
            <person name="Chuda L."/>
            <person name="Citroen M."/>
            <person name="Collymore A."/>
            <person name="Cooke P."/>
            <person name="Costello M."/>
            <person name="D'Aco K."/>
            <person name="Daza R."/>
            <person name="De Haan G."/>
            <person name="DeGray S."/>
            <person name="DeMaso C."/>
            <person name="Dhargay N."/>
            <person name="Dooley K."/>
            <person name="Dooley E."/>
            <person name="Doricent M."/>
            <person name="Dorje P."/>
            <person name="Dorjee K."/>
            <person name="Dupes A."/>
            <person name="Elong R."/>
            <person name="Falk J."/>
            <person name="Farina A."/>
            <person name="Faro S."/>
            <person name="Ferguson D."/>
            <person name="Fisher S."/>
            <person name="Foley C.D."/>
            <person name="Franke A."/>
            <person name="Friedrich D."/>
            <person name="Gadbois L."/>
            <person name="Gearin G."/>
            <person name="Gearin C.R."/>
            <person name="Giannoukos G."/>
            <person name="Goode T."/>
            <person name="Graham J."/>
            <person name="Grandbois E."/>
            <person name="Grewal S."/>
            <person name="Gyaltsen K."/>
            <person name="Hafez N."/>
            <person name="Hagos B."/>
            <person name="Hall J."/>
            <person name="Henson C."/>
            <person name="Hollinger A."/>
            <person name="Honan T."/>
            <person name="Huard M.D."/>
            <person name="Hughes L."/>
            <person name="Hurhula B."/>
            <person name="Husby M.E."/>
            <person name="Kamat A."/>
            <person name="Kanga B."/>
            <person name="Kashin S."/>
            <person name="Khazanovich D."/>
            <person name="Kisner P."/>
            <person name="Lance K."/>
            <person name="Lara M."/>
            <person name="Lee W."/>
            <person name="Lennon N."/>
            <person name="Letendre F."/>
            <person name="LeVine R."/>
            <person name="Lipovsky A."/>
            <person name="Liu X."/>
            <person name="Liu J."/>
            <person name="Liu S."/>
            <person name="Lokyitsang T."/>
            <person name="Lokyitsang Y."/>
            <person name="Lubonja R."/>
            <person name="Lui A."/>
            <person name="MacDonald P."/>
            <person name="Magnisalis V."/>
            <person name="Maru K."/>
            <person name="Matthews C."/>
            <person name="McCusker W."/>
            <person name="McDonough S."/>
            <person name="Mehta T."/>
            <person name="Meldrim J."/>
            <person name="Meneus L."/>
            <person name="Mihai O."/>
            <person name="Mihalev A."/>
            <person name="Mihova T."/>
            <person name="Mittelman R."/>
            <person name="Mlenga V."/>
            <person name="Montmayeur A."/>
            <person name="Mulrain L."/>
            <person name="Navidi A."/>
            <person name="Naylor J."/>
            <person name="Negash T."/>
            <person name="Nguyen T."/>
            <person name="Nguyen N."/>
            <person name="Nicol R."/>
            <person name="Norbu C."/>
            <person name="Norbu N."/>
            <person name="Novod N."/>
            <person name="O'Neill B."/>
            <person name="Osman S."/>
            <person name="Markiewicz E."/>
            <person name="Oyono O.L."/>
            <person name="Patti C."/>
            <person name="Phunkhang P."/>
            <person name="Pierre F."/>
            <person name="Priest M."/>
            <person name="Raghuraman S."/>
            <person name="Rege F."/>
            <person name="Reyes R."/>
            <person name="Rise C."/>
            <person name="Rogov P."/>
            <person name="Ross K."/>
            <person name="Ryan E."/>
            <person name="Settipalli S."/>
            <person name="Shea T."/>
            <person name="Sherpa N."/>
            <person name="Shi L."/>
            <person name="Shih D."/>
            <person name="Sparrow T."/>
            <person name="Spaulding J."/>
            <person name="Stalker J."/>
            <person name="Stange-Thomann N."/>
            <person name="Stavropoulos S."/>
            <person name="Stone C."/>
            <person name="Strader C."/>
            <person name="Tesfaye S."/>
            <person name="Thomson T."/>
            <person name="Thoulutsang Y."/>
            <person name="Thoulutsang D."/>
            <person name="Topham K."/>
            <person name="Topping I."/>
            <person name="Tsamla T."/>
            <person name="Vassiliev H."/>
            <person name="Vo A."/>
            <person name="Wangchuk T."/>
            <person name="Wangdi T."/>
            <person name="Weiand M."/>
            <person name="Wilkinson J."/>
            <person name="Wilson A."/>
            <person name="Yadav S."/>
            <person name="Young G."/>
            <person name="Yu Q."/>
            <person name="Zembek L."/>
            <person name="Zhong D."/>
            <person name="Zimmer A."/>
            <person name="Zwirko Z."/>
            <person name="Jaffe D.B."/>
            <person name="Alvarez P."/>
            <person name="Brockman W."/>
            <person name="Butler J."/>
            <person name="Chin C."/>
            <person name="Gnerre S."/>
            <person name="Grabherr M."/>
            <person name="Kleber M."/>
            <person name="Mauceli E."/>
            <person name="MacCallum I."/>
        </authorList>
    </citation>
    <scope>NUCLEOTIDE SEQUENCE [LARGE SCALE GENOMIC DNA]</scope>
    <source>
        <strain evidence="3">Tucson 15010-1051.87</strain>
    </source>
</reference>
<evidence type="ECO:0000313" key="3">
    <source>
        <dbReference type="Proteomes" id="UP000008792"/>
    </source>
</evidence>
<feature type="compositionally biased region" description="Basic and acidic residues" evidence="1">
    <location>
        <begin position="121"/>
        <end position="132"/>
    </location>
</feature>
<dbReference type="EMBL" id="CH940655">
    <property type="protein sequence ID" value="EDW66053.2"/>
    <property type="molecule type" value="Genomic_DNA"/>
</dbReference>
<feature type="compositionally biased region" description="Basic and acidic residues" evidence="1">
    <location>
        <begin position="35"/>
        <end position="57"/>
    </location>
</feature>
<dbReference type="InParanoid" id="B4M9Z4"/>
<sequence length="132" mass="14465">MALDNARLVSLAKASQLARAVGSESSGSESEDIEFPSKSKPNDICAKEQQQEHERQRGQPLEYKYSPLSGDSDVDSDVGESMSDESIALLAHEMLCCEHESDTDSGEDDQGEEEEEEEEDKGLQLDSKENPA</sequence>
<gene>
    <name evidence="2" type="primary">Dvir\GJ15771</name>
    <name evidence="2" type="ORF">Dvir_GJ15771</name>
</gene>
<organism evidence="2 3">
    <name type="scientific">Drosophila virilis</name>
    <name type="common">Fruit fly</name>
    <dbReference type="NCBI Taxonomy" id="7244"/>
    <lineage>
        <taxon>Eukaryota</taxon>
        <taxon>Metazoa</taxon>
        <taxon>Ecdysozoa</taxon>
        <taxon>Arthropoda</taxon>
        <taxon>Hexapoda</taxon>
        <taxon>Insecta</taxon>
        <taxon>Pterygota</taxon>
        <taxon>Neoptera</taxon>
        <taxon>Endopterygota</taxon>
        <taxon>Diptera</taxon>
        <taxon>Brachycera</taxon>
        <taxon>Muscomorpha</taxon>
        <taxon>Ephydroidea</taxon>
        <taxon>Drosophilidae</taxon>
        <taxon>Drosophila</taxon>
    </lineage>
</organism>